<dbReference type="EMBL" id="CABIJS010000011">
    <property type="protein sequence ID" value="VUZ39267.1"/>
    <property type="molecule type" value="Genomic_DNA"/>
</dbReference>
<evidence type="ECO:0000313" key="6">
    <source>
        <dbReference type="WBParaSite" id="HDID_0000317401-mRNA-1"/>
    </source>
</evidence>
<sequence length="98" mass="11280">MNNRTSLMVVFLAFLISFALPGVLSRPVDEDHLNSSTAAQIRDSLTKREIDNHFNSLLADRFLEELLNESPFPRSTRDLVQRNTASRRQWNGNMVRYG</sequence>
<organism evidence="6">
    <name type="scientific">Hymenolepis diminuta</name>
    <name type="common">Rat tapeworm</name>
    <dbReference type="NCBI Taxonomy" id="6216"/>
    <lineage>
        <taxon>Eukaryota</taxon>
        <taxon>Metazoa</taxon>
        <taxon>Spiralia</taxon>
        <taxon>Lophotrochozoa</taxon>
        <taxon>Platyhelminthes</taxon>
        <taxon>Cestoda</taxon>
        <taxon>Eucestoda</taxon>
        <taxon>Cyclophyllidea</taxon>
        <taxon>Hymenolepididae</taxon>
        <taxon>Hymenolepis</taxon>
    </lineage>
</organism>
<reference evidence="6" key="1">
    <citation type="submission" date="2017-02" db="UniProtKB">
        <authorList>
            <consortium name="WormBaseParasite"/>
        </authorList>
    </citation>
    <scope>IDENTIFICATION</scope>
</reference>
<evidence type="ECO:0000313" key="5">
    <source>
        <dbReference type="Proteomes" id="UP000321570"/>
    </source>
</evidence>
<evidence type="ECO:0000313" key="2">
    <source>
        <dbReference type="EMBL" id="VDL28389.1"/>
    </source>
</evidence>
<dbReference type="AlphaFoldDB" id="A0A0R3SEI0"/>
<evidence type="ECO:0000256" key="1">
    <source>
        <dbReference type="SAM" id="SignalP"/>
    </source>
</evidence>
<name>A0A0R3SEI0_HYMDI</name>
<evidence type="ECO:0000313" key="3">
    <source>
        <dbReference type="EMBL" id="VUZ39267.1"/>
    </source>
</evidence>
<dbReference type="Proteomes" id="UP000321570">
    <property type="component" value="Unassembled WGS sequence"/>
</dbReference>
<feature type="signal peptide" evidence="1">
    <location>
        <begin position="1"/>
        <end position="25"/>
    </location>
</feature>
<gene>
    <name evidence="2" type="ORF">HDID_LOCUS3172</name>
    <name evidence="3" type="ORF">WMSIL1_LOCUS513</name>
</gene>
<keyword evidence="5" id="KW-1185">Reference proteome</keyword>
<evidence type="ECO:0000313" key="4">
    <source>
        <dbReference type="Proteomes" id="UP000274504"/>
    </source>
</evidence>
<reference evidence="3 5" key="3">
    <citation type="submission" date="2019-07" db="EMBL/GenBank/DDBJ databases">
        <authorList>
            <person name="Jastrzebski P J."/>
            <person name="Paukszto L."/>
            <person name="Jastrzebski P J."/>
        </authorList>
    </citation>
    <scope>NUCLEOTIDE SEQUENCE [LARGE SCALE GENOMIC DNA]</scope>
    <source>
        <strain evidence="3 5">WMS-il1</strain>
    </source>
</reference>
<feature type="chain" id="PRO_5044546514" evidence="1">
    <location>
        <begin position="26"/>
        <end position="98"/>
    </location>
</feature>
<accession>A0A0R3SEI0</accession>
<dbReference type="WBParaSite" id="HDID_0000317401-mRNA-1">
    <property type="protein sequence ID" value="HDID_0000317401-mRNA-1"/>
    <property type="gene ID" value="HDID_0000317401"/>
</dbReference>
<proteinExistence type="predicted"/>
<dbReference type="Proteomes" id="UP000274504">
    <property type="component" value="Unassembled WGS sequence"/>
</dbReference>
<protein>
    <submittedName>
        <fullName evidence="2 6">Uncharacterized protein</fullName>
    </submittedName>
</protein>
<dbReference type="EMBL" id="UYSG01000908">
    <property type="protein sequence ID" value="VDL28389.1"/>
    <property type="molecule type" value="Genomic_DNA"/>
</dbReference>
<reference evidence="2 4" key="2">
    <citation type="submission" date="2018-11" db="EMBL/GenBank/DDBJ databases">
        <authorList>
            <consortium name="Pathogen Informatics"/>
        </authorList>
    </citation>
    <scope>NUCLEOTIDE SEQUENCE [LARGE SCALE GENOMIC DNA]</scope>
</reference>
<keyword evidence="1" id="KW-0732">Signal</keyword>